<dbReference type="Proteomes" id="UP001447188">
    <property type="component" value="Unassembled WGS sequence"/>
</dbReference>
<keyword evidence="2" id="KW-0285">Flavoprotein</keyword>
<dbReference type="PROSITE" id="PS00623">
    <property type="entry name" value="GMC_OXRED_1"/>
    <property type="match status" value="1"/>
</dbReference>
<dbReference type="Gene3D" id="3.50.50.60">
    <property type="entry name" value="FAD/NAD(P)-binding domain"/>
    <property type="match status" value="1"/>
</dbReference>
<evidence type="ECO:0000313" key="4">
    <source>
        <dbReference type="EMBL" id="KAL0636501.1"/>
    </source>
</evidence>
<reference evidence="4 5" key="1">
    <citation type="submission" date="2024-02" db="EMBL/GenBank/DDBJ databases">
        <title>Discinaceae phylogenomics.</title>
        <authorList>
            <person name="Dirks A.C."/>
            <person name="James T.Y."/>
        </authorList>
    </citation>
    <scope>NUCLEOTIDE SEQUENCE [LARGE SCALE GENOMIC DNA]</scope>
    <source>
        <strain evidence="4 5">ACD0624</strain>
    </source>
</reference>
<evidence type="ECO:0000259" key="3">
    <source>
        <dbReference type="PROSITE" id="PS00623"/>
    </source>
</evidence>
<dbReference type="EMBL" id="JBBBZM010000049">
    <property type="protein sequence ID" value="KAL0636501.1"/>
    <property type="molecule type" value="Genomic_DNA"/>
</dbReference>
<evidence type="ECO:0000256" key="2">
    <source>
        <dbReference type="RuleBase" id="RU003968"/>
    </source>
</evidence>
<dbReference type="SUPFAM" id="SSF51905">
    <property type="entry name" value="FAD/NAD(P)-binding domain"/>
    <property type="match status" value="1"/>
</dbReference>
<dbReference type="PANTHER" id="PTHR11552:SF134">
    <property type="entry name" value="GLUCOSE-METHANOL-CHOLINE OXIDOREDUCTASE N-TERMINAL DOMAIN-CONTAINING PROTEIN"/>
    <property type="match status" value="1"/>
</dbReference>
<proteinExistence type="inferred from homology"/>
<dbReference type="InterPro" id="IPR000172">
    <property type="entry name" value="GMC_OxRdtase_N"/>
</dbReference>
<dbReference type="Pfam" id="PF05199">
    <property type="entry name" value="GMC_oxred_C"/>
    <property type="match status" value="1"/>
</dbReference>
<evidence type="ECO:0000313" key="5">
    <source>
        <dbReference type="Proteomes" id="UP001447188"/>
    </source>
</evidence>
<dbReference type="PANTHER" id="PTHR11552">
    <property type="entry name" value="GLUCOSE-METHANOL-CHOLINE GMC OXIDOREDUCTASE"/>
    <property type="match status" value="1"/>
</dbReference>
<evidence type="ECO:0000256" key="1">
    <source>
        <dbReference type="ARBA" id="ARBA00010790"/>
    </source>
</evidence>
<protein>
    <recommendedName>
        <fullName evidence="3">Glucose-methanol-choline oxidoreductase N-terminal domain-containing protein</fullName>
    </recommendedName>
</protein>
<dbReference type="PIRSF" id="PIRSF000137">
    <property type="entry name" value="Alcohol_oxidase"/>
    <property type="match status" value="1"/>
</dbReference>
<dbReference type="SUPFAM" id="SSF54373">
    <property type="entry name" value="FAD-linked reductases, C-terminal domain"/>
    <property type="match status" value="1"/>
</dbReference>
<feature type="domain" description="Glucose-methanol-choline oxidoreductase N-terminal" evidence="3">
    <location>
        <begin position="95"/>
        <end position="118"/>
    </location>
</feature>
<organism evidence="4 5">
    <name type="scientific">Discina gigas</name>
    <dbReference type="NCBI Taxonomy" id="1032678"/>
    <lineage>
        <taxon>Eukaryota</taxon>
        <taxon>Fungi</taxon>
        <taxon>Dikarya</taxon>
        <taxon>Ascomycota</taxon>
        <taxon>Pezizomycotina</taxon>
        <taxon>Pezizomycetes</taxon>
        <taxon>Pezizales</taxon>
        <taxon>Discinaceae</taxon>
        <taxon>Discina</taxon>
    </lineage>
</organism>
<comment type="caution">
    <text evidence="4">The sequence shown here is derived from an EMBL/GenBank/DDBJ whole genome shotgun (WGS) entry which is preliminary data.</text>
</comment>
<comment type="similarity">
    <text evidence="1 2">Belongs to the GMC oxidoreductase family.</text>
</comment>
<name>A0ABR3GKQ4_9PEZI</name>
<dbReference type="Gene3D" id="3.30.560.10">
    <property type="entry name" value="Glucose Oxidase, domain 3"/>
    <property type="match status" value="1"/>
</dbReference>
<dbReference type="InterPro" id="IPR007867">
    <property type="entry name" value="GMC_OxRtase_C"/>
</dbReference>
<dbReference type="Pfam" id="PF00732">
    <property type="entry name" value="GMC_oxred_N"/>
    <property type="match status" value="1"/>
</dbReference>
<dbReference type="InterPro" id="IPR036188">
    <property type="entry name" value="FAD/NAD-bd_sf"/>
</dbReference>
<keyword evidence="5" id="KW-1185">Reference proteome</keyword>
<accession>A0ABR3GKQ4</accession>
<gene>
    <name evidence="4" type="ORF">Q9L58_004551</name>
</gene>
<sequence>MSESFDFIIVGAGTSGGYLAHRLATSAYSPSVLLLETGPNTIGNASKSKPAENPNLFSLIPGNFAENLAQQRTNYMYTTTPQKDLDDRVLVYHRGRGLGGTSMLNYMAWIKGYKGDFDEWAQQVGDSAYGGTEGWERIKRLESFDPSGLPKCYERYAAPKCTDHGSFGPIHNSLPKSVLPGIGTFIDGCEEAGVPKILDTNCGNCIGAGLVQMAIHKGARVSSATQLLNDEGDIGTGLRRPKNLEVRVETRVEKILFDRKTAIGVQVEGGRKYFANKEVIISAGFIDTPKLLLLSGVGPKEELEELGIKVVHHSPNVGKNMLDHTTVLLDPIFKQDLQLPTGNALFAEPGRVEYEKKKWLEGYNNGKGEGTGEMTRFGGSAAVAFIKFPEAERNEWPEWKALSNEDRKRFLDKSRPDTEIFYLLGYLPPGKSIPAGSEPNSYARLFLINQNHLSRGTISLKTSNPADPPLIDPKYFSHPYDVRIAVETIKQSVKIFKTKALSNTAVGMEFRGCAEDPPYIRDSAEVEEENRLKAEANDGFYVNGIDMSDEGIEKWLRTKGLDQGYHGMGTCRMGRAGDKLRVVDPKGRVVGVEGLRIADISVVPVVMNNHPQVSAYLVADVVADGILRDHAISGKRRMVKF</sequence>
<dbReference type="InterPro" id="IPR012132">
    <property type="entry name" value="GMC_OxRdtase"/>
</dbReference>
<keyword evidence="2" id="KW-0274">FAD</keyword>